<name>A0A2S7TZH1_9BACT</name>
<dbReference type="RefSeq" id="WP_165788612.1">
    <property type="nucleotide sequence ID" value="NZ_MQWA01000001.1"/>
</dbReference>
<dbReference type="Pfam" id="PF00149">
    <property type="entry name" value="Metallophos"/>
    <property type="match status" value="1"/>
</dbReference>
<dbReference type="InterPro" id="IPR051918">
    <property type="entry name" value="STPP_CPPED1"/>
</dbReference>
<reference evidence="2 3" key="1">
    <citation type="submission" date="2016-12" db="EMBL/GenBank/DDBJ databases">
        <title>Study of bacterial adaptation to deep sea.</title>
        <authorList>
            <person name="Song J."/>
            <person name="Yoshizawa S."/>
            <person name="Kogure K."/>
        </authorList>
    </citation>
    <scope>NUCLEOTIDE SEQUENCE [LARGE SCALE GENOMIC DNA]</scope>
    <source>
        <strain evidence="2 3">SAORIC-165</strain>
    </source>
</reference>
<dbReference type="InterPro" id="IPR029052">
    <property type="entry name" value="Metallo-depent_PP-like"/>
</dbReference>
<dbReference type="PANTHER" id="PTHR43143:SF1">
    <property type="entry name" value="SERINE_THREONINE-PROTEIN PHOSPHATASE CPPED1"/>
    <property type="match status" value="1"/>
</dbReference>
<feature type="domain" description="Calcineurin-like phosphoesterase" evidence="1">
    <location>
        <begin position="55"/>
        <end position="207"/>
    </location>
</feature>
<dbReference type="InterPro" id="IPR004843">
    <property type="entry name" value="Calcineurin-like_PHP"/>
</dbReference>
<comment type="caution">
    <text evidence="2">The sequence shown here is derived from an EMBL/GenBank/DDBJ whole genome shotgun (WGS) entry which is preliminary data.</text>
</comment>
<proteinExistence type="predicted"/>
<gene>
    <name evidence="2" type="ORF">BSZ32_03380</name>
</gene>
<evidence type="ECO:0000313" key="3">
    <source>
        <dbReference type="Proteomes" id="UP000239907"/>
    </source>
</evidence>
<dbReference type="Proteomes" id="UP000239907">
    <property type="component" value="Unassembled WGS sequence"/>
</dbReference>
<dbReference type="GO" id="GO:0016787">
    <property type="term" value="F:hydrolase activity"/>
    <property type="evidence" value="ECO:0007669"/>
    <property type="project" value="InterPro"/>
</dbReference>
<dbReference type="PANTHER" id="PTHR43143">
    <property type="entry name" value="METALLOPHOSPHOESTERASE, CALCINEURIN SUPERFAMILY"/>
    <property type="match status" value="1"/>
</dbReference>
<evidence type="ECO:0000313" key="2">
    <source>
        <dbReference type="EMBL" id="PQJ27631.1"/>
    </source>
</evidence>
<sequence length="217" mass="24063">MPAPSALNGQDVSGQSPLTVLVNQAQGFILLVNHSNGATASQTIRVVVGEGGSFSIAAVADPQYADVPVGWRGGGREPEEGVNRLTHAVTQYNQRNLDWGVVLGDMIDFDDIDYGNPPPGTASGTHDWSNADAILAAWNQLNIPRYHVLGNHEFYVPNADTDGMKKPYSVFRKFGFDQQPYFSFRHKGFRFITIMADWRYLDFDPSLPEYTVAQNYY</sequence>
<organism evidence="2 3">
    <name type="scientific">Rubritalea profundi</name>
    <dbReference type="NCBI Taxonomy" id="1658618"/>
    <lineage>
        <taxon>Bacteria</taxon>
        <taxon>Pseudomonadati</taxon>
        <taxon>Verrucomicrobiota</taxon>
        <taxon>Verrucomicrobiia</taxon>
        <taxon>Verrucomicrobiales</taxon>
        <taxon>Rubritaleaceae</taxon>
        <taxon>Rubritalea</taxon>
    </lineage>
</organism>
<dbReference type="EMBL" id="MQWA01000001">
    <property type="protein sequence ID" value="PQJ27631.1"/>
    <property type="molecule type" value="Genomic_DNA"/>
</dbReference>
<dbReference type="AlphaFoldDB" id="A0A2S7TZH1"/>
<protein>
    <recommendedName>
        <fullName evidence="1">Calcineurin-like phosphoesterase domain-containing protein</fullName>
    </recommendedName>
</protein>
<keyword evidence="3" id="KW-1185">Reference proteome</keyword>
<evidence type="ECO:0000259" key="1">
    <source>
        <dbReference type="Pfam" id="PF00149"/>
    </source>
</evidence>
<dbReference type="SUPFAM" id="SSF56300">
    <property type="entry name" value="Metallo-dependent phosphatases"/>
    <property type="match status" value="1"/>
</dbReference>
<accession>A0A2S7TZH1</accession>
<dbReference type="Gene3D" id="3.60.21.10">
    <property type="match status" value="1"/>
</dbReference>